<organism evidence="1 2">
    <name type="scientific">Saccharibacter floricola DSM 15669</name>
    <dbReference type="NCBI Taxonomy" id="1123227"/>
    <lineage>
        <taxon>Bacteria</taxon>
        <taxon>Pseudomonadati</taxon>
        <taxon>Pseudomonadota</taxon>
        <taxon>Alphaproteobacteria</taxon>
        <taxon>Acetobacterales</taxon>
        <taxon>Acetobacteraceae</taxon>
        <taxon>Saccharibacter</taxon>
    </lineage>
</organism>
<gene>
    <name evidence="1" type="ORF">AA15669_1808</name>
</gene>
<evidence type="ECO:0000313" key="1">
    <source>
        <dbReference type="EMBL" id="GBQ08554.1"/>
    </source>
</evidence>
<reference evidence="1" key="1">
    <citation type="submission" date="2013-04" db="EMBL/GenBank/DDBJ databases">
        <title>The genome sequencing project of 58 acetic acid bacteria.</title>
        <authorList>
            <person name="Okamoto-Kainuma A."/>
            <person name="Ishikawa M."/>
            <person name="Umino S."/>
            <person name="Koizumi Y."/>
            <person name="Shiwa Y."/>
            <person name="Yoshikawa H."/>
            <person name="Matsutani M."/>
            <person name="Matsushita K."/>
        </authorList>
    </citation>
    <scope>NUCLEOTIDE SEQUENCE</scope>
    <source>
        <strain evidence="1">DSM 15669</strain>
    </source>
</reference>
<protein>
    <submittedName>
        <fullName evidence="1">Uncharacterized protein</fullName>
    </submittedName>
</protein>
<evidence type="ECO:0000313" key="2">
    <source>
        <dbReference type="Proteomes" id="UP001062901"/>
    </source>
</evidence>
<sequence length="74" mass="8196">MQLGAINPASLQDGYRIAIITEGKEEVLQSDVFMLVLSSENECTLKRLFKCGGQHRALPIVSKGQTDENKETNM</sequence>
<proteinExistence type="predicted"/>
<dbReference type="Proteomes" id="UP001062901">
    <property type="component" value="Unassembled WGS sequence"/>
</dbReference>
<comment type="caution">
    <text evidence="1">The sequence shown here is derived from an EMBL/GenBank/DDBJ whole genome shotgun (WGS) entry which is preliminary data.</text>
</comment>
<dbReference type="EMBL" id="BAQD01000124">
    <property type="protein sequence ID" value="GBQ08554.1"/>
    <property type="molecule type" value="Genomic_DNA"/>
</dbReference>
<keyword evidence="2" id="KW-1185">Reference proteome</keyword>
<name>A0ABQ0P173_9PROT</name>
<accession>A0ABQ0P173</accession>